<evidence type="ECO:0000259" key="3">
    <source>
        <dbReference type="PROSITE" id="PS50110"/>
    </source>
</evidence>
<evidence type="ECO:0000313" key="5">
    <source>
        <dbReference type="Proteomes" id="UP000176568"/>
    </source>
</evidence>
<dbReference type="InterPro" id="IPR050595">
    <property type="entry name" value="Bact_response_regulator"/>
</dbReference>
<dbReference type="AlphaFoldDB" id="A0A1F4Y3A6"/>
<evidence type="ECO:0000256" key="1">
    <source>
        <dbReference type="ARBA" id="ARBA00022553"/>
    </source>
</evidence>
<dbReference type="InterPro" id="IPR011006">
    <property type="entry name" value="CheY-like_superfamily"/>
</dbReference>
<proteinExistence type="predicted"/>
<accession>A0A1F4Y3A6</accession>
<evidence type="ECO:0000313" key="4">
    <source>
        <dbReference type="EMBL" id="OGC88450.1"/>
    </source>
</evidence>
<dbReference type="PROSITE" id="PS50110">
    <property type="entry name" value="RESPONSE_REGULATORY"/>
    <property type="match status" value="1"/>
</dbReference>
<keyword evidence="1 2" id="KW-0597">Phosphoprotein</keyword>
<reference evidence="4 5" key="1">
    <citation type="journal article" date="2016" name="Nat. Commun.">
        <title>Thousands of microbial genomes shed light on interconnected biogeochemical processes in an aquifer system.</title>
        <authorList>
            <person name="Anantharaman K."/>
            <person name="Brown C.T."/>
            <person name="Hug L.A."/>
            <person name="Sharon I."/>
            <person name="Castelle C.J."/>
            <person name="Probst A.J."/>
            <person name="Thomas B.C."/>
            <person name="Singh A."/>
            <person name="Wilkins M.J."/>
            <person name="Karaoz U."/>
            <person name="Brodie E.L."/>
            <person name="Williams K.H."/>
            <person name="Hubbard S.S."/>
            <person name="Banfield J.F."/>
        </authorList>
    </citation>
    <scope>NUCLEOTIDE SEQUENCE [LARGE SCALE GENOMIC DNA]</scope>
</reference>
<organism evidence="4 5">
    <name type="scientific">Candidatus Adlerbacteria bacterium RIFOXYC1_FULL_48_26</name>
    <dbReference type="NCBI Taxonomy" id="1797247"/>
    <lineage>
        <taxon>Bacteria</taxon>
        <taxon>Candidatus Adleribacteriota</taxon>
    </lineage>
</organism>
<dbReference type="GO" id="GO:0000160">
    <property type="term" value="P:phosphorelay signal transduction system"/>
    <property type="evidence" value="ECO:0007669"/>
    <property type="project" value="InterPro"/>
</dbReference>
<sequence>MRVLFAEDEQEIREAVITLLGKFGHTVVAVDKAEDLLVELGRNTFDLILTDNDTGSDMRGLDVARKIRTDPFYKEIQDIPVIIQSGSAIEAETLKLNALFLLKPWGRLQLKMALDEAVLRQAGSPIR</sequence>
<dbReference type="SUPFAM" id="SSF52172">
    <property type="entry name" value="CheY-like"/>
    <property type="match status" value="1"/>
</dbReference>
<comment type="caution">
    <text evidence="4">The sequence shown here is derived from an EMBL/GenBank/DDBJ whole genome shotgun (WGS) entry which is preliminary data.</text>
</comment>
<dbReference type="Proteomes" id="UP000176568">
    <property type="component" value="Unassembled WGS sequence"/>
</dbReference>
<dbReference type="SMART" id="SM00448">
    <property type="entry name" value="REC"/>
    <property type="match status" value="1"/>
</dbReference>
<protein>
    <recommendedName>
        <fullName evidence="3">Response regulatory domain-containing protein</fullName>
    </recommendedName>
</protein>
<feature type="domain" description="Response regulatory" evidence="3">
    <location>
        <begin position="2"/>
        <end position="118"/>
    </location>
</feature>
<dbReference type="PANTHER" id="PTHR44591:SF3">
    <property type="entry name" value="RESPONSE REGULATORY DOMAIN-CONTAINING PROTEIN"/>
    <property type="match status" value="1"/>
</dbReference>
<dbReference type="EMBL" id="MEXB01000008">
    <property type="protein sequence ID" value="OGC88450.1"/>
    <property type="molecule type" value="Genomic_DNA"/>
</dbReference>
<dbReference type="Pfam" id="PF00072">
    <property type="entry name" value="Response_reg"/>
    <property type="match status" value="1"/>
</dbReference>
<evidence type="ECO:0000256" key="2">
    <source>
        <dbReference type="PROSITE-ProRule" id="PRU00169"/>
    </source>
</evidence>
<dbReference type="CDD" id="cd00156">
    <property type="entry name" value="REC"/>
    <property type="match status" value="1"/>
</dbReference>
<gene>
    <name evidence="4" type="ORF">A2419_01765</name>
</gene>
<dbReference type="STRING" id="1797247.A2419_01765"/>
<feature type="modified residue" description="4-aspartylphosphate" evidence="2">
    <location>
        <position position="51"/>
    </location>
</feature>
<dbReference type="PANTHER" id="PTHR44591">
    <property type="entry name" value="STRESS RESPONSE REGULATOR PROTEIN 1"/>
    <property type="match status" value="1"/>
</dbReference>
<name>A0A1F4Y3A6_9BACT</name>
<dbReference type="Gene3D" id="3.40.50.2300">
    <property type="match status" value="1"/>
</dbReference>
<dbReference type="InterPro" id="IPR001789">
    <property type="entry name" value="Sig_transdc_resp-reg_receiver"/>
</dbReference>